<organism evidence="3 4">
    <name type="scientific">Neotamlana sedimentorum</name>
    <dbReference type="NCBI Taxonomy" id="1435349"/>
    <lineage>
        <taxon>Bacteria</taxon>
        <taxon>Pseudomonadati</taxon>
        <taxon>Bacteroidota</taxon>
        <taxon>Flavobacteriia</taxon>
        <taxon>Flavobacteriales</taxon>
        <taxon>Flavobacteriaceae</taxon>
        <taxon>Neotamlana</taxon>
    </lineage>
</organism>
<feature type="transmembrane region" description="Helical" evidence="1">
    <location>
        <begin position="116"/>
        <end position="136"/>
    </location>
</feature>
<dbReference type="OrthoDB" id="9809908at2"/>
<dbReference type="PATRIC" id="fig|1435349.4.peg.2107"/>
<dbReference type="InterPro" id="IPR050640">
    <property type="entry name" value="Bact_2-comp_sensor_kinase"/>
</dbReference>
<dbReference type="InterPro" id="IPR010559">
    <property type="entry name" value="Sig_transdc_His_kin_internal"/>
</dbReference>
<dbReference type="GO" id="GO:0016020">
    <property type="term" value="C:membrane"/>
    <property type="evidence" value="ECO:0007669"/>
    <property type="project" value="InterPro"/>
</dbReference>
<evidence type="ECO:0000256" key="1">
    <source>
        <dbReference type="SAM" id="Phobius"/>
    </source>
</evidence>
<feature type="transmembrane region" description="Helical" evidence="1">
    <location>
        <begin position="63"/>
        <end position="81"/>
    </location>
</feature>
<dbReference type="AlphaFoldDB" id="A0A0D7WAF0"/>
<proteinExistence type="predicted"/>
<reference evidence="3 4" key="1">
    <citation type="submission" date="2014-11" db="EMBL/GenBank/DDBJ databases">
        <title>Tamlana sedimentorum sp. nov., isolated from shallow sand sediments of the Sea of Japan.</title>
        <authorList>
            <person name="Romanenko L.A."/>
        </authorList>
    </citation>
    <scope>NUCLEOTIDE SEQUENCE [LARGE SCALE GENOMIC DNA]</scope>
    <source>
        <strain evidence="3 4">JCM 19808</strain>
    </source>
</reference>
<dbReference type="Pfam" id="PF06580">
    <property type="entry name" value="His_kinase"/>
    <property type="match status" value="1"/>
</dbReference>
<accession>A0A0D7WAF0</accession>
<feature type="domain" description="Signal transduction histidine kinase internal region" evidence="2">
    <location>
        <begin position="157"/>
        <end position="231"/>
    </location>
</feature>
<comment type="caution">
    <text evidence="3">The sequence shown here is derived from an EMBL/GenBank/DDBJ whole genome shotgun (WGS) entry which is preliminary data.</text>
</comment>
<dbReference type="Gene3D" id="3.30.565.10">
    <property type="entry name" value="Histidine kinase-like ATPase, C-terminal domain"/>
    <property type="match status" value="1"/>
</dbReference>
<keyword evidence="1" id="KW-0812">Transmembrane</keyword>
<sequence>MNRFNRLIVQVALWLFIGLVIWFNQSLDSALFNENLTVFICQVVLIYLLIYVLAPKLLFTKKYVVFSLISVFLIMVLAFIITDIFRMPMEPHHPINNMPAPAPPHESGPRQPPSHYLFNLLIMGIAYSIALALEVFNHLKKKEAETIKALNVNLQNELKLLKSQINPHFLFNSLNNIYTLAGIDAGKTQKSIINLSDMLRYVLYDCEQETVPIKKEVEYIENYLKLFALKSSKTYPISTTLNIESNAILVAPMLFIPFIENALKHSNIDDRDHAFINININATSTEINFEVENSKPQNKVVKDAVGGIGLENVKKRLAILYPNKHSLKIVENETSFKINLQLNLV</sequence>
<dbReference type="PANTHER" id="PTHR34220">
    <property type="entry name" value="SENSOR HISTIDINE KINASE YPDA"/>
    <property type="match status" value="1"/>
</dbReference>
<evidence type="ECO:0000313" key="4">
    <source>
        <dbReference type="Proteomes" id="UP000032578"/>
    </source>
</evidence>
<keyword evidence="3" id="KW-0808">Transferase</keyword>
<keyword evidence="1" id="KW-0472">Membrane</keyword>
<feature type="transmembrane region" description="Helical" evidence="1">
    <location>
        <begin position="36"/>
        <end position="54"/>
    </location>
</feature>
<evidence type="ECO:0000313" key="3">
    <source>
        <dbReference type="EMBL" id="KJD36116.1"/>
    </source>
</evidence>
<keyword evidence="3" id="KW-0418">Kinase</keyword>
<gene>
    <name evidence="3" type="ORF">PW52_05755</name>
</gene>
<keyword evidence="1" id="KW-1133">Transmembrane helix</keyword>
<evidence type="ECO:0000259" key="2">
    <source>
        <dbReference type="Pfam" id="PF06580"/>
    </source>
</evidence>
<dbReference type="EMBL" id="JTDW01000004">
    <property type="protein sequence ID" value="KJD36116.1"/>
    <property type="molecule type" value="Genomic_DNA"/>
</dbReference>
<feature type="transmembrane region" description="Helical" evidence="1">
    <location>
        <begin position="7"/>
        <end position="24"/>
    </location>
</feature>
<dbReference type="STRING" id="1435349.PW52_05755"/>
<dbReference type="GO" id="GO:0000155">
    <property type="term" value="F:phosphorelay sensor kinase activity"/>
    <property type="evidence" value="ECO:0007669"/>
    <property type="project" value="InterPro"/>
</dbReference>
<keyword evidence="4" id="KW-1185">Reference proteome</keyword>
<dbReference type="PANTHER" id="PTHR34220:SF7">
    <property type="entry name" value="SENSOR HISTIDINE KINASE YPDA"/>
    <property type="match status" value="1"/>
</dbReference>
<name>A0A0D7WAF0_9FLAO</name>
<protein>
    <submittedName>
        <fullName evidence="3">Histidine kinase</fullName>
    </submittedName>
</protein>
<dbReference type="InterPro" id="IPR036890">
    <property type="entry name" value="HATPase_C_sf"/>
</dbReference>
<dbReference type="Proteomes" id="UP000032578">
    <property type="component" value="Unassembled WGS sequence"/>
</dbReference>